<keyword evidence="8" id="KW-1185">Reference proteome</keyword>
<evidence type="ECO:0000256" key="2">
    <source>
        <dbReference type="ARBA" id="ARBA00005679"/>
    </source>
</evidence>
<sequence>MKILFFIPFLFFTAVLSTPYESFDCAEIPPALWCENDQVKKDCGFDKLCNRYERRMTNQTLKITLLYESLCPDCQEFILGTLHDVYTHFKNYIDLELVPFGNAKIDEKTRKVVCQHGSEECKINKYEGCAINFLQKPFDFIYCLEGKLEKSYNLEKAAPICLEYVKADVHAIDLITHCYNGEQGNKFQKAYAERTLEAHPDKHEHVPWLYFNDISLHKAQTYQSILPQTICQWLVTDSLPDICYKEFADGESVEVSDEDEDEDSESGGAEGNEDGDYISVRRNKESNGEEDTSTEEDRTSEEVELNFVNVV</sequence>
<dbReference type="PANTHER" id="PTHR13234:SF8">
    <property type="entry name" value="GAMMA-INTERFERON-INDUCIBLE LYSOSOMAL THIOL REDUCTASE"/>
    <property type="match status" value="1"/>
</dbReference>
<dbReference type="AlphaFoldDB" id="A0A0N5C3D4"/>
<evidence type="ECO:0000256" key="4">
    <source>
        <dbReference type="ARBA" id="ARBA00022729"/>
    </source>
</evidence>
<dbReference type="PANTHER" id="PTHR13234">
    <property type="entry name" value="GAMMA-INTERFERON INDUCIBLE LYSOSOMAL THIOL REDUCTASE GILT"/>
    <property type="match status" value="1"/>
</dbReference>
<proteinExistence type="inferred from homology"/>
<dbReference type="STRING" id="174720.A0A0N5C3D4"/>
<comment type="similarity">
    <text evidence="2">Belongs to the GILT family.</text>
</comment>
<dbReference type="GO" id="GO:0016671">
    <property type="term" value="F:oxidoreductase activity, acting on a sulfur group of donors, disulfide as acceptor"/>
    <property type="evidence" value="ECO:0007669"/>
    <property type="project" value="InterPro"/>
</dbReference>
<evidence type="ECO:0000256" key="3">
    <source>
        <dbReference type="ARBA" id="ARBA00022525"/>
    </source>
</evidence>
<keyword evidence="3" id="KW-0964">Secreted</keyword>
<organism evidence="8 9">
    <name type="scientific">Strongyloides papillosus</name>
    <name type="common">Intestinal threadworm</name>
    <dbReference type="NCBI Taxonomy" id="174720"/>
    <lineage>
        <taxon>Eukaryota</taxon>
        <taxon>Metazoa</taxon>
        <taxon>Ecdysozoa</taxon>
        <taxon>Nematoda</taxon>
        <taxon>Chromadorea</taxon>
        <taxon>Rhabditida</taxon>
        <taxon>Tylenchina</taxon>
        <taxon>Panagrolaimomorpha</taxon>
        <taxon>Strongyloidoidea</taxon>
        <taxon>Strongyloididae</taxon>
        <taxon>Strongyloides</taxon>
    </lineage>
</organism>
<reference evidence="9" key="1">
    <citation type="submission" date="2017-02" db="UniProtKB">
        <authorList>
            <consortium name="WormBaseParasite"/>
        </authorList>
    </citation>
    <scope>IDENTIFICATION</scope>
</reference>
<dbReference type="Proteomes" id="UP000046392">
    <property type="component" value="Unplaced"/>
</dbReference>
<protein>
    <submittedName>
        <fullName evidence="9">Saposin A-type domain-containing protein</fullName>
    </submittedName>
</protein>
<evidence type="ECO:0000256" key="1">
    <source>
        <dbReference type="ARBA" id="ARBA00004613"/>
    </source>
</evidence>
<keyword evidence="4 7" id="KW-0732">Signal</keyword>
<feature type="signal peptide" evidence="7">
    <location>
        <begin position="1"/>
        <end position="17"/>
    </location>
</feature>
<dbReference type="Pfam" id="PF03227">
    <property type="entry name" value="GILT"/>
    <property type="match status" value="1"/>
</dbReference>
<feature type="compositionally biased region" description="Acidic residues" evidence="6">
    <location>
        <begin position="250"/>
        <end position="276"/>
    </location>
</feature>
<evidence type="ECO:0000313" key="9">
    <source>
        <dbReference type="WBParaSite" id="SPAL_0001248600.1"/>
    </source>
</evidence>
<accession>A0A0N5C3D4</accession>
<feature type="region of interest" description="Disordered" evidence="6">
    <location>
        <begin position="250"/>
        <end position="311"/>
    </location>
</feature>
<name>A0A0N5C3D4_STREA</name>
<evidence type="ECO:0000256" key="7">
    <source>
        <dbReference type="SAM" id="SignalP"/>
    </source>
</evidence>
<dbReference type="WBParaSite" id="SPAL_0001248600.1">
    <property type="protein sequence ID" value="SPAL_0001248600.1"/>
    <property type="gene ID" value="SPAL_0001248600"/>
</dbReference>
<evidence type="ECO:0000313" key="8">
    <source>
        <dbReference type="Proteomes" id="UP000046392"/>
    </source>
</evidence>
<feature type="chain" id="PRO_5005895279" evidence="7">
    <location>
        <begin position="18"/>
        <end position="311"/>
    </location>
</feature>
<dbReference type="GO" id="GO:0005576">
    <property type="term" value="C:extracellular region"/>
    <property type="evidence" value="ECO:0007669"/>
    <property type="project" value="UniProtKB-SubCell"/>
</dbReference>
<keyword evidence="5" id="KW-0325">Glycoprotein</keyword>
<dbReference type="InterPro" id="IPR004911">
    <property type="entry name" value="Interferon-induced_GILT"/>
</dbReference>
<evidence type="ECO:0000256" key="6">
    <source>
        <dbReference type="SAM" id="MobiDB-lite"/>
    </source>
</evidence>
<comment type="subcellular location">
    <subcellularLocation>
        <location evidence="1">Secreted</location>
    </subcellularLocation>
</comment>
<evidence type="ECO:0000256" key="5">
    <source>
        <dbReference type="ARBA" id="ARBA00023180"/>
    </source>
</evidence>